<protein>
    <submittedName>
        <fullName evidence="3">Uncharacterized protein</fullName>
    </submittedName>
</protein>
<feature type="signal peptide" evidence="2">
    <location>
        <begin position="1"/>
        <end position="20"/>
    </location>
</feature>
<reference evidence="3 4" key="1">
    <citation type="submission" date="2024-05" db="EMBL/GenBank/DDBJ databases">
        <authorList>
            <person name="Wallberg A."/>
        </authorList>
    </citation>
    <scope>NUCLEOTIDE SEQUENCE [LARGE SCALE GENOMIC DNA]</scope>
</reference>
<dbReference type="AlphaFoldDB" id="A0AAV2PWF9"/>
<evidence type="ECO:0000256" key="2">
    <source>
        <dbReference type="SAM" id="SignalP"/>
    </source>
</evidence>
<feature type="chain" id="PRO_5043819544" evidence="2">
    <location>
        <begin position="21"/>
        <end position="203"/>
    </location>
</feature>
<evidence type="ECO:0000313" key="3">
    <source>
        <dbReference type="EMBL" id="CAL4065546.1"/>
    </source>
</evidence>
<proteinExistence type="predicted"/>
<gene>
    <name evidence="3" type="ORF">MNOR_LOCUS4874</name>
</gene>
<organism evidence="3 4">
    <name type="scientific">Meganyctiphanes norvegica</name>
    <name type="common">Northern krill</name>
    <name type="synonym">Thysanopoda norvegica</name>
    <dbReference type="NCBI Taxonomy" id="48144"/>
    <lineage>
        <taxon>Eukaryota</taxon>
        <taxon>Metazoa</taxon>
        <taxon>Ecdysozoa</taxon>
        <taxon>Arthropoda</taxon>
        <taxon>Crustacea</taxon>
        <taxon>Multicrustacea</taxon>
        <taxon>Malacostraca</taxon>
        <taxon>Eumalacostraca</taxon>
        <taxon>Eucarida</taxon>
        <taxon>Euphausiacea</taxon>
        <taxon>Euphausiidae</taxon>
        <taxon>Meganyctiphanes</taxon>
    </lineage>
</organism>
<keyword evidence="4" id="KW-1185">Reference proteome</keyword>
<name>A0AAV2PWF9_MEGNR</name>
<feature type="compositionally biased region" description="Low complexity" evidence="1">
    <location>
        <begin position="139"/>
        <end position="178"/>
    </location>
</feature>
<dbReference type="Proteomes" id="UP001497623">
    <property type="component" value="Unassembled WGS sequence"/>
</dbReference>
<evidence type="ECO:0000256" key="1">
    <source>
        <dbReference type="SAM" id="MobiDB-lite"/>
    </source>
</evidence>
<dbReference type="EMBL" id="CAXKWB010001815">
    <property type="protein sequence ID" value="CAL4065546.1"/>
    <property type="molecule type" value="Genomic_DNA"/>
</dbReference>
<evidence type="ECO:0000313" key="4">
    <source>
        <dbReference type="Proteomes" id="UP001497623"/>
    </source>
</evidence>
<sequence length="203" mass="22184">MKILVSVCLVILAVVFESEALQCYVCYLEEQGCPDPNSSNAGIIEDNDDFKTCFKMDVTTEGETFVARGGVYAKFDLPEVCNDANVGEIKDMIVAMNLLNSALVTRLDTLLARNDITRLTPVKTCVCETYLCNDNKIDQTATTPQTSTETPQTPTETPQTPTETPQTPTETPHTSTTENGASTNAFITSMLIAGVSIFHKLLW</sequence>
<comment type="caution">
    <text evidence="3">The sequence shown here is derived from an EMBL/GenBank/DDBJ whole genome shotgun (WGS) entry which is preliminary data.</text>
</comment>
<keyword evidence="2" id="KW-0732">Signal</keyword>
<accession>A0AAV2PWF9</accession>
<feature type="region of interest" description="Disordered" evidence="1">
    <location>
        <begin position="139"/>
        <end position="180"/>
    </location>
</feature>